<feature type="transmembrane region" description="Helical" evidence="10">
    <location>
        <begin position="1015"/>
        <end position="1036"/>
    </location>
</feature>
<feature type="transmembrane region" description="Helical" evidence="10">
    <location>
        <begin position="973"/>
        <end position="994"/>
    </location>
</feature>
<evidence type="ECO:0000256" key="1">
    <source>
        <dbReference type="ARBA" id="ARBA00004141"/>
    </source>
</evidence>
<dbReference type="Pfam" id="PF00003">
    <property type="entry name" value="7tm_3"/>
    <property type="match status" value="1"/>
</dbReference>
<name>A0A9W7BJL3_9STRA</name>
<dbReference type="SMART" id="SM00060">
    <property type="entry name" value="FN3"/>
    <property type="match status" value="3"/>
</dbReference>
<dbReference type="InterPro" id="IPR013783">
    <property type="entry name" value="Ig-like_fold"/>
</dbReference>
<dbReference type="GO" id="GO:0038039">
    <property type="term" value="C:G protein-coupled receptor heterodimeric complex"/>
    <property type="evidence" value="ECO:0007669"/>
    <property type="project" value="TreeGrafter"/>
</dbReference>
<feature type="domain" description="Fibronectin type-III" evidence="12">
    <location>
        <begin position="614"/>
        <end position="711"/>
    </location>
</feature>
<dbReference type="SUPFAM" id="SSF49265">
    <property type="entry name" value="Fibronectin type III"/>
    <property type="match status" value="2"/>
</dbReference>
<feature type="domain" description="Fibronectin type-III" evidence="12">
    <location>
        <begin position="11"/>
        <end position="107"/>
    </location>
</feature>
<dbReference type="CDD" id="cd00063">
    <property type="entry name" value="FN3"/>
    <property type="match status" value="3"/>
</dbReference>
<feature type="domain" description="G-protein coupled receptors family 3 profile" evidence="11">
    <location>
        <begin position="903"/>
        <end position="1140"/>
    </location>
</feature>
<dbReference type="InterPro" id="IPR017978">
    <property type="entry name" value="GPCR_3_C"/>
</dbReference>
<comment type="subcellular location">
    <subcellularLocation>
        <location evidence="1">Membrane</location>
        <topology evidence="1">Multi-pass membrane protein</topology>
    </subcellularLocation>
</comment>
<sequence length="1272" mass="139739">MAPAWFTSNDPDTRVAISPQIQMVGTSITLSWSEPLTNCDCEIQQYEIFMKEGTSAMQTTGQIVTTLNAAITGLTLGAAYVFRVKATNSLGASDSITTESLTLSGLDLMFSGYIEEGQKKALQLYNPTGLSLSTEDYAIVMKRFTGDTSGGTVVERSWLIAEKDSDIYSIPPGGSVVIAPPTAGAEILSQLPNQQFFQVSFLSKMNGNDWLLLVEYDKEADTFGRVLDVIGDSRSEPGPWARNDENGNEMFKTRDVALSKDRAAMSMSHNDYSDIESVKYWWDATQWDETMVFDGDDLVGSYEWLSYHFSDLFKCTSHDQCPDIGFCTSSDSKCKPCAECVFDADGIGGICPEKCPATCPGDIPPATCPFCGASGKGGLKIPPAATGNITISEDALTLKWCSPQDYSTLRLTSQASAEVHLTYYVSPTSTVELYTRTYLYNFLTGVTKGDAFEGCDHSYSVELPQLDDYMMISAQLKLQDKCQQPLTSMSTSATSKSGPPTWFTSNNDETRVVIQPSIVGSTSEVAALQWKEPLLNCLDCEIEYYDIYQSTGTGGDFMLKQSKGSDETVALLRDLTTGPAYRFKVVAYVSKYGESEQSIPSAEFHVTAEVPDKPPLIYFERSSTLPYSSVNVTVVVGSVNGAPIDEYTLEYWEEGESSTNPATVSSTTSNSFELDDLTQNTAFVFRSKIKNSVGYSEEYSDEFGYSTTKIEKTIISFVGPGEEPDTFEDRSAKAAKWYGNYTISLKVKAGETSGIVSTYRLLSKVLEDGDVCDKDLIPEMESKDWDAEGYPQLTLEDARQIYLRNNSYTARICYCAEVLSKVGATQKTNECYEHKIEDEVRSCAKTDWELDIDFQLKKEGCTGEYRELNFYIPPKNNCSLGDLDDPVKGARMRCEYTPYFSSNGLGILIVNGVGALFCLGCLVFFVAYRNRPIIKVSQPIFLVTFSGSSLVANLWPLLVLGPQTELTCALQNTLPSFVFTIYYGALVVKLYRVYLLLFSDKAKQLKRIKVRARHVMGLLSVWIFFDICVVVGWILVSPMYETKLKGPEDDVSIIDVLPNIEDYNKQVLDGFAFYQCADDDNSKLFQGAFILSHVTLMGTGVFYTLKLRGVQSKLAEKHVIGNIVQQTAVLTVLRTILLLPSSGVPVDVQNLFMFSCVMIATVSANLQMVISKVKQGLNSEVTADDFRISENGGVHGRDTDMGGGKARVGFQSTFKKKGEGGAGGGGGKEPPRSSGGNIEMGSIPEWGPGGGESGLFNQSNPMREAVEHGRRG</sequence>
<evidence type="ECO:0008006" key="15">
    <source>
        <dbReference type="Google" id="ProtNLM"/>
    </source>
</evidence>
<evidence type="ECO:0000256" key="7">
    <source>
        <dbReference type="ARBA" id="ARBA00023180"/>
    </source>
</evidence>
<dbReference type="GO" id="GO:0004965">
    <property type="term" value="F:G protein-coupled GABA receptor activity"/>
    <property type="evidence" value="ECO:0007669"/>
    <property type="project" value="InterPro"/>
</dbReference>
<feature type="transmembrane region" description="Helical" evidence="10">
    <location>
        <begin position="1151"/>
        <end position="1170"/>
    </location>
</feature>
<dbReference type="Pfam" id="PF00041">
    <property type="entry name" value="fn3"/>
    <property type="match status" value="1"/>
</dbReference>
<evidence type="ECO:0000256" key="3">
    <source>
        <dbReference type="ARBA" id="ARBA00022989"/>
    </source>
</evidence>
<accession>A0A9W7BJL3</accession>
<evidence type="ECO:0000313" key="13">
    <source>
        <dbReference type="EMBL" id="GMH88209.1"/>
    </source>
</evidence>
<feature type="region of interest" description="Disordered" evidence="9">
    <location>
        <begin position="1214"/>
        <end position="1272"/>
    </location>
</feature>
<evidence type="ECO:0000313" key="14">
    <source>
        <dbReference type="Proteomes" id="UP001162640"/>
    </source>
</evidence>
<dbReference type="PANTHER" id="PTHR10519">
    <property type="entry name" value="GABA-B RECEPTOR"/>
    <property type="match status" value="1"/>
</dbReference>
<feature type="domain" description="Fibronectin type-III" evidence="12">
    <location>
        <begin position="512"/>
        <end position="610"/>
    </location>
</feature>
<proteinExistence type="predicted"/>
<dbReference type="AlphaFoldDB" id="A0A9W7BJL3"/>
<evidence type="ECO:0000259" key="11">
    <source>
        <dbReference type="PROSITE" id="PS50259"/>
    </source>
</evidence>
<evidence type="ECO:0000256" key="5">
    <source>
        <dbReference type="ARBA" id="ARBA00023136"/>
    </source>
</evidence>
<dbReference type="InterPro" id="IPR002455">
    <property type="entry name" value="GPCR3_GABA-B"/>
</dbReference>
<dbReference type="Proteomes" id="UP001162640">
    <property type="component" value="Unassembled WGS sequence"/>
</dbReference>
<evidence type="ECO:0000256" key="8">
    <source>
        <dbReference type="ARBA" id="ARBA00023224"/>
    </source>
</evidence>
<dbReference type="Gene3D" id="2.60.40.10">
    <property type="entry name" value="Immunoglobulins"/>
    <property type="match status" value="3"/>
</dbReference>
<feature type="transmembrane region" description="Helical" evidence="10">
    <location>
        <begin position="904"/>
        <end position="928"/>
    </location>
</feature>
<dbReference type="InterPro" id="IPR036116">
    <property type="entry name" value="FN3_sf"/>
</dbReference>
<evidence type="ECO:0000256" key="2">
    <source>
        <dbReference type="ARBA" id="ARBA00022692"/>
    </source>
</evidence>
<keyword evidence="5 10" id="KW-0472">Membrane</keyword>
<evidence type="ECO:0000256" key="6">
    <source>
        <dbReference type="ARBA" id="ARBA00023170"/>
    </source>
</evidence>
<gene>
    <name evidence="13" type="ORF">TL16_g11089</name>
</gene>
<organism evidence="13 14">
    <name type="scientific">Triparma laevis f. inornata</name>
    <dbReference type="NCBI Taxonomy" id="1714386"/>
    <lineage>
        <taxon>Eukaryota</taxon>
        <taxon>Sar</taxon>
        <taxon>Stramenopiles</taxon>
        <taxon>Ochrophyta</taxon>
        <taxon>Bolidophyceae</taxon>
        <taxon>Parmales</taxon>
        <taxon>Triparmaceae</taxon>
        <taxon>Triparma</taxon>
    </lineage>
</organism>
<feature type="transmembrane region" description="Helical" evidence="10">
    <location>
        <begin position="940"/>
        <end position="961"/>
    </location>
</feature>
<feature type="transmembrane region" description="Helical" evidence="10">
    <location>
        <begin position="1088"/>
        <end position="1107"/>
    </location>
</feature>
<keyword evidence="7" id="KW-0325">Glycoprotein</keyword>
<dbReference type="PANTHER" id="PTHR10519:SF20">
    <property type="entry name" value="G-PROTEIN COUPLED RECEPTOR 156-RELATED"/>
    <property type="match status" value="1"/>
</dbReference>
<dbReference type="PROSITE" id="PS50853">
    <property type="entry name" value="FN3"/>
    <property type="match status" value="3"/>
</dbReference>
<evidence type="ECO:0000259" key="12">
    <source>
        <dbReference type="PROSITE" id="PS50853"/>
    </source>
</evidence>
<keyword evidence="4" id="KW-0297">G-protein coupled receptor</keyword>
<protein>
    <recommendedName>
        <fullName evidence="15">G-protein coupled receptors family 3 profile domain-containing protein</fullName>
    </recommendedName>
</protein>
<feature type="transmembrane region" description="Helical" evidence="10">
    <location>
        <begin position="1119"/>
        <end position="1139"/>
    </location>
</feature>
<evidence type="ECO:0000256" key="10">
    <source>
        <dbReference type="SAM" id="Phobius"/>
    </source>
</evidence>
<keyword evidence="3 10" id="KW-1133">Transmembrane helix</keyword>
<dbReference type="InterPro" id="IPR003961">
    <property type="entry name" value="FN3_dom"/>
</dbReference>
<dbReference type="PROSITE" id="PS50259">
    <property type="entry name" value="G_PROTEIN_RECEP_F3_4"/>
    <property type="match status" value="1"/>
</dbReference>
<keyword evidence="6" id="KW-0675">Receptor</keyword>
<keyword evidence="8" id="KW-0807">Transducer</keyword>
<dbReference type="EMBL" id="BLQM01000408">
    <property type="protein sequence ID" value="GMH88209.1"/>
    <property type="molecule type" value="Genomic_DNA"/>
</dbReference>
<reference evidence="14" key="1">
    <citation type="journal article" date="2023" name="Commun. Biol.">
        <title>Genome analysis of Parmales, the sister group of diatoms, reveals the evolutionary specialization of diatoms from phago-mixotrophs to photoautotrophs.</title>
        <authorList>
            <person name="Ban H."/>
            <person name="Sato S."/>
            <person name="Yoshikawa S."/>
            <person name="Yamada K."/>
            <person name="Nakamura Y."/>
            <person name="Ichinomiya M."/>
            <person name="Sato N."/>
            <person name="Blanc-Mathieu R."/>
            <person name="Endo H."/>
            <person name="Kuwata A."/>
            <person name="Ogata H."/>
        </authorList>
    </citation>
    <scope>NUCLEOTIDE SEQUENCE [LARGE SCALE GENOMIC DNA]</scope>
</reference>
<comment type="caution">
    <text evidence="13">The sequence shown here is derived from an EMBL/GenBank/DDBJ whole genome shotgun (WGS) entry which is preliminary data.</text>
</comment>
<evidence type="ECO:0000256" key="9">
    <source>
        <dbReference type="SAM" id="MobiDB-lite"/>
    </source>
</evidence>
<keyword evidence="2 10" id="KW-0812">Transmembrane</keyword>
<evidence type="ECO:0000256" key="4">
    <source>
        <dbReference type="ARBA" id="ARBA00023040"/>
    </source>
</evidence>